<feature type="domain" description="4Fe-4S ferredoxin-type" evidence="12">
    <location>
        <begin position="108"/>
        <end position="137"/>
    </location>
</feature>
<dbReference type="SUPFAM" id="SSF54862">
    <property type="entry name" value="4Fe-4S ferredoxins"/>
    <property type="match status" value="1"/>
</dbReference>
<keyword evidence="8" id="KW-0249">Electron transport</keyword>
<gene>
    <name evidence="14" type="ORF">CDEE_0776</name>
</gene>
<dbReference type="InterPro" id="IPR017896">
    <property type="entry name" value="4Fe4S_Fe-S-bd"/>
</dbReference>
<dbReference type="Proteomes" id="UP000011686">
    <property type="component" value="Chromosome"/>
</dbReference>
<dbReference type="Pfam" id="PF14697">
    <property type="entry name" value="Fer4_21"/>
    <property type="match status" value="1"/>
</dbReference>
<dbReference type="InterPro" id="IPR007202">
    <property type="entry name" value="4Fe-4S_dom"/>
</dbReference>
<dbReference type="PATRIC" id="fig|1208918.3.peg.460"/>
<protein>
    <submittedName>
        <fullName evidence="14">Electron transport complex protein RnfB</fullName>
    </submittedName>
</protein>
<evidence type="ECO:0000256" key="8">
    <source>
        <dbReference type="ARBA" id="ARBA00022982"/>
    </source>
</evidence>
<dbReference type="EMBL" id="CP003804">
    <property type="protein sequence ID" value="AGF47760.1"/>
    <property type="molecule type" value="Genomic_DNA"/>
</dbReference>
<keyword evidence="3" id="KW-0004">4Fe-4S</keyword>
<dbReference type="GO" id="GO:0051539">
    <property type="term" value="F:4 iron, 4 sulfur cluster binding"/>
    <property type="evidence" value="ECO:0007669"/>
    <property type="project" value="UniProtKB-KW"/>
</dbReference>
<dbReference type="STRING" id="1208918.CDEE_0776"/>
<dbReference type="InterPro" id="IPR017900">
    <property type="entry name" value="4Fe4S_Fe_S_CS"/>
</dbReference>
<organism evidence="14 15">
    <name type="scientific">Candidatus Kinetoplastidibacterium crithidiae TCC036E</name>
    <dbReference type="NCBI Taxonomy" id="1208918"/>
    <lineage>
        <taxon>Bacteria</taxon>
        <taxon>Pseudomonadati</taxon>
        <taxon>Pseudomonadota</taxon>
        <taxon>Betaproteobacteria</taxon>
        <taxon>Candidatus Kinetoplastidibacterium</taxon>
    </lineage>
</organism>
<dbReference type="NCBIfam" id="TIGR01944">
    <property type="entry name" value="rnfB"/>
    <property type="match status" value="1"/>
</dbReference>
<keyword evidence="5" id="KW-0479">Metal-binding</keyword>
<reference evidence="14 15" key="1">
    <citation type="journal article" date="2013" name="Genome Biol. Evol.">
        <title>Genome evolution and phylogenomic analysis of candidatus kinetoplastibacterium, the betaproteobacterial endosymbionts of strigomonas and angomonas.</title>
        <authorList>
            <person name="Alves J.M."/>
            <person name="Serrano M.G."/>
            <person name="Maia da Silva F."/>
            <person name="Voegtly L.J."/>
            <person name="Matveyev A.V."/>
            <person name="Teixeira M.M."/>
            <person name="Camargo E.P."/>
            <person name="Buck G.A."/>
        </authorList>
    </citation>
    <scope>NUCLEOTIDE SEQUENCE [LARGE SCALE GENOMIC DNA]</scope>
    <source>
        <strain evidence="14 15">TCC036E</strain>
    </source>
</reference>
<accession>M1M6R9</accession>
<evidence type="ECO:0000313" key="14">
    <source>
        <dbReference type="EMBL" id="AGF47760.1"/>
    </source>
</evidence>
<evidence type="ECO:0000256" key="4">
    <source>
        <dbReference type="ARBA" id="ARBA00022519"/>
    </source>
</evidence>
<keyword evidence="4" id="KW-0997">Cell inner membrane</keyword>
<evidence type="ECO:0000259" key="13">
    <source>
        <dbReference type="PROSITE" id="PS51656"/>
    </source>
</evidence>
<dbReference type="InterPro" id="IPR050294">
    <property type="entry name" value="RnfB_subfamily"/>
</dbReference>
<evidence type="ECO:0000256" key="9">
    <source>
        <dbReference type="ARBA" id="ARBA00023004"/>
    </source>
</evidence>
<evidence type="ECO:0000256" key="11">
    <source>
        <dbReference type="ARBA" id="ARBA00023136"/>
    </source>
</evidence>
<keyword evidence="9" id="KW-0408">Iron</keyword>
<dbReference type="PROSITE" id="PS51379">
    <property type="entry name" value="4FE4S_FER_2"/>
    <property type="match status" value="2"/>
</dbReference>
<evidence type="ECO:0000313" key="15">
    <source>
        <dbReference type="Proteomes" id="UP000011686"/>
    </source>
</evidence>
<evidence type="ECO:0000256" key="10">
    <source>
        <dbReference type="ARBA" id="ARBA00023014"/>
    </source>
</evidence>
<name>M1M6R9_9PROT</name>
<keyword evidence="2" id="KW-1003">Cell membrane</keyword>
<keyword evidence="11" id="KW-0472">Membrane</keyword>
<feature type="domain" description="4Fe-4S" evidence="13">
    <location>
        <begin position="3"/>
        <end position="62"/>
    </location>
</feature>
<dbReference type="PROSITE" id="PS00198">
    <property type="entry name" value="4FE4S_FER_1"/>
    <property type="match status" value="2"/>
</dbReference>
<evidence type="ECO:0000256" key="6">
    <source>
        <dbReference type="ARBA" id="ARBA00022737"/>
    </source>
</evidence>
<feature type="domain" description="4Fe-4S ferredoxin-type" evidence="12">
    <location>
        <begin position="78"/>
        <end position="107"/>
    </location>
</feature>
<dbReference type="RefSeq" id="WP_015238397.1">
    <property type="nucleotide sequence ID" value="NC_020283.1"/>
</dbReference>
<keyword evidence="15" id="KW-1185">Reference proteome</keyword>
<dbReference type="Pfam" id="PF04060">
    <property type="entry name" value="FeS"/>
    <property type="match status" value="1"/>
</dbReference>
<evidence type="ECO:0000256" key="3">
    <source>
        <dbReference type="ARBA" id="ARBA00022485"/>
    </source>
</evidence>
<evidence type="ECO:0000259" key="12">
    <source>
        <dbReference type="PROSITE" id="PS51379"/>
    </source>
</evidence>
<dbReference type="AlphaFoldDB" id="M1M6R9"/>
<dbReference type="GO" id="GO:0046872">
    <property type="term" value="F:metal ion binding"/>
    <property type="evidence" value="ECO:0007669"/>
    <property type="project" value="UniProtKB-KW"/>
</dbReference>
<dbReference type="PROSITE" id="PS51656">
    <property type="entry name" value="4FE4S"/>
    <property type="match status" value="1"/>
</dbReference>
<dbReference type="PANTHER" id="PTHR42859">
    <property type="entry name" value="OXIDOREDUCTASE"/>
    <property type="match status" value="1"/>
</dbReference>
<dbReference type="InterPro" id="IPR010207">
    <property type="entry name" value="Elect_transpt_cplx_RnfB/RsxB"/>
</dbReference>
<keyword evidence="6" id="KW-0677">Repeat</keyword>
<evidence type="ECO:0000256" key="1">
    <source>
        <dbReference type="ARBA" id="ARBA00022448"/>
    </source>
</evidence>
<keyword evidence="10" id="KW-0411">Iron-sulfur</keyword>
<dbReference type="GO" id="GO:0009055">
    <property type="term" value="F:electron transfer activity"/>
    <property type="evidence" value="ECO:0007669"/>
    <property type="project" value="InterPro"/>
</dbReference>
<dbReference type="Gene3D" id="3.30.70.20">
    <property type="match status" value="1"/>
</dbReference>
<dbReference type="HOGENOM" id="CLU_063448_0_2_4"/>
<keyword evidence="7" id="KW-1278">Translocase</keyword>
<evidence type="ECO:0000256" key="7">
    <source>
        <dbReference type="ARBA" id="ARBA00022967"/>
    </source>
</evidence>
<dbReference type="eggNOG" id="COG2878">
    <property type="taxonomic scope" value="Bacteria"/>
</dbReference>
<evidence type="ECO:0000256" key="2">
    <source>
        <dbReference type="ARBA" id="ARBA00022475"/>
    </source>
</evidence>
<dbReference type="PANTHER" id="PTHR42859:SF3">
    <property type="entry name" value="ION-TRANSLOCATING OXIDOREDUCTASE COMPLEX SUBUNIT B"/>
    <property type="match status" value="1"/>
</dbReference>
<keyword evidence="1" id="KW-0813">Transport</keyword>
<evidence type="ECO:0000256" key="5">
    <source>
        <dbReference type="ARBA" id="ARBA00022723"/>
    </source>
</evidence>
<proteinExistence type="predicted"/>
<dbReference type="KEGG" id="kct:CDEE_0776"/>
<sequence>MINKEKLLDIIDAILPQTQCGKCGYQACKPYAEALSNGDAKINLCPPGGDKVIYKLATILNQQIIPLDNSRGKYVGYKRAIIDENICIGCTICINKCPVDAIIGAAKKMHSIVQDWCTGCELCLDPCPVDCIEMVPSNKSWTQKDADNSRIRREKHQNRVKPKTSMDIHLTEIINNNNNFDIDNNSNSLKDKMSLINQITRKAKEKRNK</sequence>
<dbReference type="Gene3D" id="1.10.15.40">
    <property type="entry name" value="Electron transport complex subunit B, putative Fe-S cluster"/>
    <property type="match status" value="1"/>
</dbReference>